<dbReference type="InterPro" id="IPR023606">
    <property type="entry name" value="CoA-Trfase_III_dom_1_sf"/>
</dbReference>
<dbReference type="EMBL" id="CP098502">
    <property type="protein sequence ID" value="UTI66161.1"/>
    <property type="molecule type" value="Genomic_DNA"/>
</dbReference>
<evidence type="ECO:0000313" key="2">
    <source>
        <dbReference type="Proteomes" id="UP001056035"/>
    </source>
</evidence>
<dbReference type="PANTHER" id="PTHR48228">
    <property type="entry name" value="SUCCINYL-COA--D-CITRAMALATE COA-TRANSFERASE"/>
    <property type="match status" value="1"/>
</dbReference>
<dbReference type="SUPFAM" id="SSF89796">
    <property type="entry name" value="CoA-transferase family III (CaiB/BaiF)"/>
    <property type="match status" value="1"/>
</dbReference>
<name>A0ABY5DWW4_9ACTN</name>
<dbReference type="Gene3D" id="3.40.50.10540">
    <property type="entry name" value="Crotonobetainyl-coa:carnitine coa-transferase, domain 1"/>
    <property type="match status" value="2"/>
</dbReference>
<accession>A0ABY5DWW4</accession>
<keyword evidence="2" id="KW-1185">Reference proteome</keyword>
<dbReference type="PANTHER" id="PTHR48228:SF5">
    <property type="entry name" value="ALPHA-METHYLACYL-COA RACEMASE"/>
    <property type="match status" value="1"/>
</dbReference>
<evidence type="ECO:0000313" key="1">
    <source>
        <dbReference type="EMBL" id="UTI66161.1"/>
    </source>
</evidence>
<gene>
    <name evidence="1" type="ORF">NBH00_08135</name>
</gene>
<proteinExistence type="predicted"/>
<dbReference type="GO" id="GO:0016740">
    <property type="term" value="F:transferase activity"/>
    <property type="evidence" value="ECO:0007669"/>
    <property type="project" value="UniProtKB-KW"/>
</dbReference>
<sequence>MSVLPLAGITVLDLSRLLPGPFCSLMLADFGADVIKVEDTGMGDYVRWSGPAVPGVERSARSARFLALNRNKRSVRLDLKSEGGKSAFLTLVGQADVVLESFRPGVLERLGLGHEVLRAQNPGLVVCAISGYGADGPMAQRAGHDMNYLGRVGLLALTGDVDSDMVPPGAPVADIGGGALMGVVGILAALRHRDRTGEGQFVDIAMADGALSWLGMDAAAALMGEPPRRGRLTLGGNAVCYRPYRCRDGWVTMGAVEPKFFAAWCHGVGREELVDSQFEEPGSAAHAEICAIFAARTRAEWTAFAVEHDCCVEPVLELDEALGSEQVLARGMVVEIDQPGAEVPVRMLGVPVRMSHTPGDPGRLPAPSLGEHTVAVLEQAGLASEEIDALLASGAAAGPPDAAISWSFLP</sequence>
<dbReference type="Proteomes" id="UP001056035">
    <property type="component" value="Chromosome"/>
</dbReference>
<dbReference type="RefSeq" id="WP_254572836.1">
    <property type="nucleotide sequence ID" value="NZ_CP098502.1"/>
</dbReference>
<keyword evidence="1" id="KW-0808">Transferase</keyword>
<reference evidence="1 2" key="1">
    <citation type="submission" date="2022-06" db="EMBL/GenBank/DDBJ databases">
        <title>Paraconexibacter antarcticus.</title>
        <authorList>
            <person name="Kim C.S."/>
        </authorList>
    </citation>
    <scope>NUCLEOTIDE SEQUENCE [LARGE SCALE GENOMIC DNA]</scope>
    <source>
        <strain evidence="1 2">02-257</strain>
    </source>
</reference>
<protein>
    <submittedName>
        <fullName evidence="1">CoA transferase</fullName>
    </submittedName>
</protein>
<dbReference type="InterPro" id="IPR003673">
    <property type="entry name" value="CoA-Trfase_fam_III"/>
</dbReference>
<organism evidence="1 2">
    <name type="scientific">Paraconexibacter antarcticus</name>
    <dbReference type="NCBI Taxonomy" id="2949664"/>
    <lineage>
        <taxon>Bacteria</taxon>
        <taxon>Bacillati</taxon>
        <taxon>Actinomycetota</taxon>
        <taxon>Thermoleophilia</taxon>
        <taxon>Solirubrobacterales</taxon>
        <taxon>Paraconexibacteraceae</taxon>
        <taxon>Paraconexibacter</taxon>
    </lineage>
</organism>
<dbReference type="Gene3D" id="3.30.1540.10">
    <property type="entry name" value="formyl-coa transferase, domain 3"/>
    <property type="match status" value="1"/>
</dbReference>
<dbReference type="InterPro" id="IPR050509">
    <property type="entry name" value="CoA-transferase_III"/>
</dbReference>
<dbReference type="Pfam" id="PF02515">
    <property type="entry name" value="CoA_transf_3"/>
    <property type="match status" value="1"/>
</dbReference>
<dbReference type="InterPro" id="IPR044855">
    <property type="entry name" value="CoA-Trfase_III_dom3_sf"/>
</dbReference>